<dbReference type="EMBL" id="SWJQ01000841">
    <property type="protein sequence ID" value="TRZ10554.1"/>
    <property type="molecule type" value="Genomic_DNA"/>
</dbReference>
<dbReference type="AlphaFoldDB" id="A0A8K1G2V7"/>
<reference evidence="2" key="1">
    <citation type="submission" date="2019-04" db="EMBL/GenBank/DDBJ databases">
        <title>Genome assembly of Zosterops borbonicus 15179.</title>
        <authorList>
            <person name="Leroy T."/>
            <person name="Anselmetti Y."/>
            <person name="Tilak M.-K."/>
            <person name="Nabholz B."/>
        </authorList>
    </citation>
    <scope>NUCLEOTIDE SEQUENCE</scope>
    <source>
        <strain evidence="2">HGM_15179</strain>
        <tissue evidence="2">Muscle</tissue>
    </source>
</reference>
<feature type="compositionally biased region" description="Basic and acidic residues" evidence="1">
    <location>
        <begin position="171"/>
        <end position="184"/>
    </location>
</feature>
<gene>
    <name evidence="2" type="ORF">HGM15179_016565</name>
</gene>
<proteinExistence type="predicted"/>
<name>A0A8K1G2V7_9PASS</name>
<feature type="region of interest" description="Disordered" evidence="1">
    <location>
        <begin position="153"/>
        <end position="232"/>
    </location>
</feature>
<sequence>MEILTGIPKGDREILTGIPNWDMESLTGIPNWDMESLTGIPNWDRETSAWDLGPQTGNPIQDLPPLPETWNPNSVSQQPWGAQRTPGSLGMSKAGLGQWDVPLSMGWDNIECPIPGSSDPNPSHPCGCKAAPPPNLPGQRLFTWEILTGIPKLGQGDPDWDPKLGYGDPDWDPKGRQGDPDWDPKLGYGEPDWDPKLGYGEPDWDPKLGQGDLCLGPGTPNWEPYSGPATPA</sequence>
<comment type="caution">
    <text evidence="2">The sequence shown here is derived from an EMBL/GenBank/DDBJ whole genome shotgun (WGS) entry which is preliminary data.</text>
</comment>
<evidence type="ECO:0000256" key="1">
    <source>
        <dbReference type="SAM" id="MobiDB-lite"/>
    </source>
</evidence>
<evidence type="ECO:0000313" key="2">
    <source>
        <dbReference type="EMBL" id="TRZ10554.1"/>
    </source>
</evidence>
<keyword evidence="3" id="KW-1185">Reference proteome</keyword>
<accession>A0A8K1G2V7</accession>
<protein>
    <submittedName>
        <fullName evidence="2">Uncharacterized protein</fullName>
    </submittedName>
</protein>
<organism evidence="2 3">
    <name type="scientific">Zosterops borbonicus</name>
    <dbReference type="NCBI Taxonomy" id="364589"/>
    <lineage>
        <taxon>Eukaryota</taxon>
        <taxon>Metazoa</taxon>
        <taxon>Chordata</taxon>
        <taxon>Craniata</taxon>
        <taxon>Vertebrata</taxon>
        <taxon>Euteleostomi</taxon>
        <taxon>Archelosauria</taxon>
        <taxon>Archosauria</taxon>
        <taxon>Dinosauria</taxon>
        <taxon>Saurischia</taxon>
        <taxon>Theropoda</taxon>
        <taxon>Coelurosauria</taxon>
        <taxon>Aves</taxon>
        <taxon>Neognathae</taxon>
        <taxon>Neoaves</taxon>
        <taxon>Telluraves</taxon>
        <taxon>Australaves</taxon>
        <taxon>Passeriformes</taxon>
        <taxon>Sylvioidea</taxon>
        <taxon>Zosteropidae</taxon>
        <taxon>Zosterops</taxon>
    </lineage>
</organism>
<dbReference type="Proteomes" id="UP000796761">
    <property type="component" value="Unassembled WGS sequence"/>
</dbReference>
<evidence type="ECO:0000313" key="3">
    <source>
        <dbReference type="Proteomes" id="UP000796761"/>
    </source>
</evidence>